<dbReference type="Proteomes" id="UP000821845">
    <property type="component" value="Chromosome 7"/>
</dbReference>
<reference evidence="1" key="1">
    <citation type="submission" date="2020-05" db="EMBL/GenBank/DDBJ databases">
        <title>Large-scale comparative analyses of tick genomes elucidate their genetic diversity and vector capacities.</title>
        <authorList>
            <person name="Jia N."/>
            <person name="Wang J."/>
            <person name="Shi W."/>
            <person name="Du L."/>
            <person name="Sun Y."/>
            <person name="Zhan W."/>
            <person name="Jiang J."/>
            <person name="Wang Q."/>
            <person name="Zhang B."/>
            <person name="Ji P."/>
            <person name="Sakyi L.B."/>
            <person name="Cui X."/>
            <person name="Yuan T."/>
            <person name="Jiang B."/>
            <person name="Yang W."/>
            <person name="Lam T.T.-Y."/>
            <person name="Chang Q."/>
            <person name="Ding S."/>
            <person name="Wang X."/>
            <person name="Zhu J."/>
            <person name="Ruan X."/>
            <person name="Zhao L."/>
            <person name="Wei J."/>
            <person name="Que T."/>
            <person name="Du C."/>
            <person name="Cheng J."/>
            <person name="Dai P."/>
            <person name="Han X."/>
            <person name="Huang E."/>
            <person name="Gao Y."/>
            <person name="Liu J."/>
            <person name="Shao H."/>
            <person name="Ye R."/>
            <person name="Li L."/>
            <person name="Wei W."/>
            <person name="Wang X."/>
            <person name="Wang C."/>
            <person name="Yang T."/>
            <person name="Huo Q."/>
            <person name="Li W."/>
            <person name="Guo W."/>
            <person name="Chen H."/>
            <person name="Zhou L."/>
            <person name="Ni X."/>
            <person name="Tian J."/>
            <person name="Zhou Y."/>
            <person name="Sheng Y."/>
            <person name="Liu T."/>
            <person name="Pan Y."/>
            <person name="Xia L."/>
            <person name="Li J."/>
            <person name="Zhao F."/>
            <person name="Cao W."/>
        </authorList>
    </citation>
    <scope>NUCLEOTIDE SEQUENCE</scope>
    <source>
        <strain evidence="1">Hyas-2018</strain>
    </source>
</reference>
<name>A0ACB7RW77_HYAAI</name>
<keyword evidence="2" id="KW-1185">Reference proteome</keyword>
<accession>A0ACB7RW77</accession>
<evidence type="ECO:0000313" key="1">
    <source>
        <dbReference type="EMBL" id="KAH6926084.1"/>
    </source>
</evidence>
<protein>
    <submittedName>
        <fullName evidence="1">Uncharacterized protein</fullName>
    </submittedName>
</protein>
<sequence>MHHTTWGSAHTTMRGRDLLDTIRRAGFARPALNNGKTTFTRPTVTKSTFDDCNMRKLAGDTQGSDH</sequence>
<comment type="caution">
    <text evidence="1">The sequence shown here is derived from an EMBL/GenBank/DDBJ whole genome shotgun (WGS) entry which is preliminary data.</text>
</comment>
<evidence type="ECO:0000313" key="2">
    <source>
        <dbReference type="Proteomes" id="UP000821845"/>
    </source>
</evidence>
<dbReference type="EMBL" id="CM023487">
    <property type="protein sequence ID" value="KAH6926084.1"/>
    <property type="molecule type" value="Genomic_DNA"/>
</dbReference>
<gene>
    <name evidence="1" type="ORF">HPB50_014144</name>
</gene>
<proteinExistence type="predicted"/>
<organism evidence="1 2">
    <name type="scientific">Hyalomma asiaticum</name>
    <name type="common">Tick</name>
    <dbReference type="NCBI Taxonomy" id="266040"/>
    <lineage>
        <taxon>Eukaryota</taxon>
        <taxon>Metazoa</taxon>
        <taxon>Ecdysozoa</taxon>
        <taxon>Arthropoda</taxon>
        <taxon>Chelicerata</taxon>
        <taxon>Arachnida</taxon>
        <taxon>Acari</taxon>
        <taxon>Parasitiformes</taxon>
        <taxon>Ixodida</taxon>
        <taxon>Ixodoidea</taxon>
        <taxon>Ixodidae</taxon>
        <taxon>Hyalomminae</taxon>
        <taxon>Hyalomma</taxon>
    </lineage>
</organism>